<comment type="caution">
    <text evidence="1">The sequence shown here is derived from an EMBL/GenBank/DDBJ whole genome shotgun (WGS) entry which is preliminary data.</text>
</comment>
<organism evidence="1 2">
    <name type="scientific">Russula earlei</name>
    <dbReference type="NCBI Taxonomy" id="71964"/>
    <lineage>
        <taxon>Eukaryota</taxon>
        <taxon>Fungi</taxon>
        <taxon>Dikarya</taxon>
        <taxon>Basidiomycota</taxon>
        <taxon>Agaricomycotina</taxon>
        <taxon>Agaricomycetes</taxon>
        <taxon>Russulales</taxon>
        <taxon>Russulaceae</taxon>
        <taxon>Russula</taxon>
    </lineage>
</organism>
<accession>A0ACC0UP64</accession>
<evidence type="ECO:0000313" key="2">
    <source>
        <dbReference type="Proteomes" id="UP001207468"/>
    </source>
</evidence>
<name>A0ACC0UP64_9AGAM</name>
<evidence type="ECO:0000313" key="1">
    <source>
        <dbReference type="EMBL" id="KAI9513338.1"/>
    </source>
</evidence>
<dbReference type="Proteomes" id="UP001207468">
    <property type="component" value="Unassembled WGS sequence"/>
</dbReference>
<dbReference type="EMBL" id="JAGFNK010000002">
    <property type="protein sequence ID" value="KAI9513338.1"/>
    <property type="molecule type" value="Genomic_DNA"/>
</dbReference>
<protein>
    <submittedName>
        <fullName evidence="1">Caffeine-induced death protein 2-domain-containing protein</fullName>
    </submittedName>
</protein>
<keyword evidence="2" id="KW-1185">Reference proteome</keyword>
<sequence>MSPRIPVLGSLAVQSPSQSSQLVHVSPATCHNLSLFKELLKEYRQLDDAVTMRMNRTTAQFRDRDRLGAPGKGSVQGQACAYLWQELVANWKRRAEIIDYCVKVMDEDARDQVAQSGRRHDSDQPPPGSSVGARPRLSVSVTDEAKHRQVRNELAIEKIVRQRSIDAFVSRCWNFEPPQSDGDGLRWWREGQKRR</sequence>
<proteinExistence type="predicted"/>
<gene>
    <name evidence="1" type="ORF">F5148DRAFT_1297056</name>
</gene>
<reference evidence="1" key="1">
    <citation type="submission" date="2021-03" db="EMBL/GenBank/DDBJ databases">
        <title>Evolutionary priming and transition to the ectomycorrhizal habit in an iconic lineage of mushroom-forming fungi: is preadaptation a requirement?</title>
        <authorList>
            <consortium name="DOE Joint Genome Institute"/>
            <person name="Looney B.P."/>
            <person name="Miyauchi S."/>
            <person name="Morin E."/>
            <person name="Drula E."/>
            <person name="Courty P.E."/>
            <person name="Chicoki N."/>
            <person name="Fauchery L."/>
            <person name="Kohler A."/>
            <person name="Kuo A."/>
            <person name="LaButti K."/>
            <person name="Pangilinan J."/>
            <person name="Lipzen A."/>
            <person name="Riley R."/>
            <person name="Andreopoulos W."/>
            <person name="He G."/>
            <person name="Johnson J."/>
            <person name="Barry K.W."/>
            <person name="Grigoriev I.V."/>
            <person name="Nagy L."/>
            <person name="Hibbett D."/>
            <person name="Henrissat B."/>
            <person name="Matheny P.B."/>
            <person name="Labbe J."/>
            <person name="Martin A.F."/>
        </authorList>
    </citation>
    <scope>NUCLEOTIDE SEQUENCE</scope>
    <source>
        <strain evidence="1">BPL698</strain>
    </source>
</reference>